<evidence type="ECO:0000256" key="1">
    <source>
        <dbReference type="SAM" id="SignalP"/>
    </source>
</evidence>
<gene>
    <name evidence="2" type="ORF">GCM10011529_27020</name>
</gene>
<sequence>MNPAHLLPLLALAACAATPPLVTTTGTIPASVPAPGYTVTGDTPAASEVRRQLAARNTAAGPTIIRVGFATTPRQVGICTAPANAVPNTAAKGCAEWLDAPQSGFAPFAPKQRYRLTLALDTGSITVLQPASGKTVPIAAMVSAALAALPPSAAPPTSAATTD</sequence>
<dbReference type="AlphaFoldDB" id="A0A916ZYG2"/>
<accession>A0A916ZYG2</accession>
<keyword evidence="3" id="KW-1185">Reference proteome</keyword>
<dbReference type="RefSeq" id="WP_188763612.1">
    <property type="nucleotide sequence ID" value="NZ_BMJM01000011.1"/>
</dbReference>
<reference evidence="2" key="2">
    <citation type="submission" date="2020-09" db="EMBL/GenBank/DDBJ databases">
        <authorList>
            <person name="Sun Q."/>
            <person name="Zhou Y."/>
        </authorList>
    </citation>
    <scope>NUCLEOTIDE SEQUENCE</scope>
    <source>
        <strain evidence="2">CGMCC 1.15519</strain>
    </source>
</reference>
<comment type="caution">
    <text evidence="2">The sequence shown here is derived from an EMBL/GenBank/DDBJ whole genome shotgun (WGS) entry which is preliminary data.</text>
</comment>
<feature type="signal peptide" evidence="1">
    <location>
        <begin position="1"/>
        <end position="16"/>
    </location>
</feature>
<dbReference type="EMBL" id="BMJM01000011">
    <property type="protein sequence ID" value="GGE19106.1"/>
    <property type="molecule type" value="Genomic_DNA"/>
</dbReference>
<reference evidence="2" key="1">
    <citation type="journal article" date="2014" name="Int. J. Syst. Evol. Microbiol.">
        <title>Complete genome sequence of Corynebacterium casei LMG S-19264T (=DSM 44701T), isolated from a smear-ripened cheese.</title>
        <authorList>
            <consortium name="US DOE Joint Genome Institute (JGI-PGF)"/>
            <person name="Walter F."/>
            <person name="Albersmeier A."/>
            <person name="Kalinowski J."/>
            <person name="Ruckert C."/>
        </authorList>
    </citation>
    <scope>NUCLEOTIDE SEQUENCE</scope>
    <source>
        <strain evidence="2">CGMCC 1.15519</strain>
    </source>
</reference>
<evidence type="ECO:0000313" key="3">
    <source>
        <dbReference type="Proteomes" id="UP000635071"/>
    </source>
</evidence>
<protein>
    <submittedName>
        <fullName evidence="2">Uncharacterized protein</fullName>
    </submittedName>
</protein>
<evidence type="ECO:0000313" key="2">
    <source>
        <dbReference type="EMBL" id="GGE19106.1"/>
    </source>
</evidence>
<name>A0A916ZYG2_9SPHN</name>
<organism evidence="2 3">
    <name type="scientific">Sandarakinorhabdus glacialis</name>
    <dbReference type="NCBI Taxonomy" id="1614636"/>
    <lineage>
        <taxon>Bacteria</taxon>
        <taxon>Pseudomonadati</taxon>
        <taxon>Pseudomonadota</taxon>
        <taxon>Alphaproteobacteria</taxon>
        <taxon>Sphingomonadales</taxon>
        <taxon>Sphingosinicellaceae</taxon>
        <taxon>Sandarakinorhabdus</taxon>
    </lineage>
</organism>
<keyword evidence="1" id="KW-0732">Signal</keyword>
<feature type="chain" id="PRO_5037737522" evidence="1">
    <location>
        <begin position="17"/>
        <end position="163"/>
    </location>
</feature>
<proteinExistence type="predicted"/>
<dbReference type="Proteomes" id="UP000635071">
    <property type="component" value="Unassembled WGS sequence"/>
</dbReference>